<dbReference type="SUPFAM" id="SSF81301">
    <property type="entry name" value="Nucleotidyltransferase"/>
    <property type="match status" value="1"/>
</dbReference>
<evidence type="ECO:0000256" key="2">
    <source>
        <dbReference type="ARBA" id="ARBA00022695"/>
    </source>
</evidence>
<dbReference type="SUPFAM" id="SSF109604">
    <property type="entry name" value="HD-domain/PDEase-like"/>
    <property type="match status" value="1"/>
</dbReference>
<dbReference type="InterPro" id="IPR002912">
    <property type="entry name" value="ACT_dom"/>
</dbReference>
<keyword evidence="5" id="KW-0460">Magnesium</keyword>
<dbReference type="AlphaFoldDB" id="A0A919TFP2"/>
<dbReference type="Proteomes" id="UP000677082">
    <property type="component" value="Unassembled WGS sequence"/>
</dbReference>
<evidence type="ECO:0000313" key="10">
    <source>
        <dbReference type="Proteomes" id="UP000677082"/>
    </source>
</evidence>
<dbReference type="CDD" id="cd00077">
    <property type="entry name" value="HDc"/>
    <property type="match status" value="1"/>
</dbReference>
<dbReference type="CDD" id="cd04873">
    <property type="entry name" value="ACT_UUR-ACR-like"/>
    <property type="match status" value="2"/>
</dbReference>
<feature type="domain" description="ACT" evidence="7">
    <location>
        <begin position="689"/>
        <end position="754"/>
    </location>
</feature>
<dbReference type="PANTHER" id="PTHR47320">
    <property type="entry name" value="BIFUNCTIONAL URIDYLYLTRANSFERASE/URIDYLYL-REMOVING ENZYME"/>
    <property type="match status" value="1"/>
</dbReference>
<dbReference type="InterPro" id="IPR010043">
    <property type="entry name" value="UTase/UR"/>
</dbReference>
<dbReference type="Gene3D" id="1.10.3090.10">
    <property type="entry name" value="cca-adding enzyme, domain 2"/>
    <property type="match status" value="1"/>
</dbReference>
<proteinExistence type="predicted"/>
<evidence type="ECO:0000259" key="7">
    <source>
        <dbReference type="PROSITE" id="PS51671"/>
    </source>
</evidence>
<dbReference type="EMBL" id="BOQN01000089">
    <property type="protein sequence ID" value="GIM95154.1"/>
    <property type="molecule type" value="Genomic_DNA"/>
</dbReference>
<dbReference type="PANTHER" id="PTHR47320:SF1">
    <property type="entry name" value="BIFUNCTIONAL URIDYLYLTRANSFERASE_URIDYLYL-REMOVING ENZYME"/>
    <property type="match status" value="1"/>
</dbReference>
<keyword evidence="3" id="KW-0677">Repeat</keyword>
<organism evidence="9 10">
    <name type="scientific">Paractinoplanes toevensis</name>
    <dbReference type="NCBI Taxonomy" id="571911"/>
    <lineage>
        <taxon>Bacteria</taxon>
        <taxon>Bacillati</taxon>
        <taxon>Actinomycetota</taxon>
        <taxon>Actinomycetes</taxon>
        <taxon>Micromonosporales</taxon>
        <taxon>Micromonosporaceae</taxon>
        <taxon>Paractinoplanes</taxon>
    </lineage>
</organism>
<accession>A0A919TFP2</accession>
<evidence type="ECO:0000313" key="9">
    <source>
        <dbReference type="EMBL" id="GIM95154.1"/>
    </source>
</evidence>
<dbReference type="PROSITE" id="PS51671">
    <property type="entry name" value="ACT"/>
    <property type="match status" value="2"/>
</dbReference>
<dbReference type="InterPro" id="IPR043519">
    <property type="entry name" value="NT_sf"/>
</dbReference>
<dbReference type="SUPFAM" id="SSF55021">
    <property type="entry name" value="ACT-like"/>
    <property type="match status" value="1"/>
</dbReference>
<gene>
    <name evidence="9" type="primary">glnD</name>
    <name evidence="9" type="ORF">Ato02nite_069470</name>
</gene>
<name>A0A919TFP2_9ACTN</name>
<dbReference type="GO" id="GO:0008773">
    <property type="term" value="F:[protein-PII] uridylyltransferase activity"/>
    <property type="evidence" value="ECO:0007669"/>
    <property type="project" value="InterPro"/>
</dbReference>
<dbReference type="InterPro" id="IPR006674">
    <property type="entry name" value="HD_domain"/>
</dbReference>
<keyword evidence="6" id="KW-0511">Multifunctional enzyme</keyword>
<comment type="caution">
    <text evidence="9">The sequence shown here is derived from an EMBL/GenBank/DDBJ whole genome shotgun (WGS) entry which is preliminary data.</text>
</comment>
<keyword evidence="1" id="KW-0808">Transferase</keyword>
<evidence type="ECO:0000256" key="1">
    <source>
        <dbReference type="ARBA" id="ARBA00022679"/>
    </source>
</evidence>
<sequence>MSNLSEPPAAPVVPTGGSLEKLREHIGAAARIDRAAALDAWLTAIFPSHLPGVSLLAVGGLGRRDCAPYSDLDLVLLHSGTAGIDRIASALWYPIWDARLGLDHSVRTLPEALSVAHDDVKVALGLLDARHVAGDPALSGELIAASSDQWRRTAVRLMPQLKEITTSRWASHGELAFLLEGDLKEAAGGLRDVTILRGIGRAGVADTMRPAVRAAGLRLLDTRDALHLAVGRRVDRLVAQERGAVAELLELDDGDALLRRVAGDARTVAHAVDDAWRAADRLRAGRRRGQMPGSPTRRPVARDVVEQDGELVLARTAIGPVPDPALSLRVAAAAATVRLPIARATSEWLAAFSPPLPNPWPAAARAALVSLLGSGPGLLPTWETCDRYGLIDAWLPEWARMRSLPQHHPVHRFTLDRHLVQAAYEATAYAREVDRPDLLLIGAFVHDVGKGLEGDHSIVGAPIAAEIATRIGLPPADVATIEKLVRLHLLLPDVATRRDLSDPVTISSVAEKVGDSATLDLLHALARADSHATGPAAWSDWKGRLMAELVSRVHTALDTGELPEPPAPDPELLEGDLPAVHLDGDRVAVAAADRRGLLGAVAACLAMHRLDVVGANASTVDGRAIVEFFTQPRYGSPYDPVALAADLRRVAAGDVSVTQRLRARAMSARGGTAEPRVVWQRDVATDAAVLELRAADSAGLLYRVATALDEAGAEVRAARISTLGGDVVDAFYLVGPWSEQAERDRVTAAVLAAV</sequence>
<evidence type="ECO:0000256" key="6">
    <source>
        <dbReference type="ARBA" id="ARBA00023268"/>
    </source>
</evidence>
<dbReference type="GO" id="GO:0016787">
    <property type="term" value="F:hydrolase activity"/>
    <property type="evidence" value="ECO:0007669"/>
    <property type="project" value="UniProtKB-KW"/>
</dbReference>
<keyword evidence="10" id="KW-1185">Reference proteome</keyword>
<dbReference type="InterPro" id="IPR003607">
    <property type="entry name" value="HD/PDEase_dom"/>
</dbReference>
<evidence type="ECO:0000256" key="3">
    <source>
        <dbReference type="ARBA" id="ARBA00022737"/>
    </source>
</evidence>
<protein>
    <submittedName>
        <fullName evidence="9">Bifunctional uridylyltransferase/uridylyl-removing enzyme</fullName>
    </submittedName>
</protein>
<dbReference type="Pfam" id="PF01966">
    <property type="entry name" value="HD"/>
    <property type="match status" value="1"/>
</dbReference>
<dbReference type="RefSeq" id="WP_213010895.1">
    <property type="nucleotide sequence ID" value="NZ_BOQN01000089.1"/>
</dbReference>
<evidence type="ECO:0000256" key="4">
    <source>
        <dbReference type="ARBA" id="ARBA00022801"/>
    </source>
</evidence>
<dbReference type="NCBIfam" id="NF002895">
    <property type="entry name" value="PRK03381.1"/>
    <property type="match status" value="1"/>
</dbReference>
<keyword evidence="4" id="KW-0378">Hydrolase</keyword>
<dbReference type="PROSITE" id="PS51831">
    <property type="entry name" value="HD"/>
    <property type="match status" value="1"/>
</dbReference>
<feature type="domain" description="ACT" evidence="7">
    <location>
        <begin position="586"/>
        <end position="662"/>
    </location>
</feature>
<keyword evidence="2 9" id="KW-0548">Nucleotidyltransferase</keyword>
<feature type="domain" description="HD" evidence="8">
    <location>
        <begin position="415"/>
        <end position="522"/>
    </location>
</feature>
<reference evidence="9 10" key="1">
    <citation type="submission" date="2021-03" db="EMBL/GenBank/DDBJ databases">
        <title>Whole genome shotgun sequence of Actinoplanes toevensis NBRC 105298.</title>
        <authorList>
            <person name="Komaki H."/>
            <person name="Tamura T."/>
        </authorList>
    </citation>
    <scope>NUCLEOTIDE SEQUENCE [LARGE SCALE GENOMIC DNA]</scope>
    <source>
        <strain evidence="9 10">NBRC 105298</strain>
    </source>
</reference>
<evidence type="ECO:0000259" key="8">
    <source>
        <dbReference type="PROSITE" id="PS51831"/>
    </source>
</evidence>
<dbReference type="InterPro" id="IPR045865">
    <property type="entry name" value="ACT-like_dom_sf"/>
</dbReference>
<evidence type="ECO:0000256" key="5">
    <source>
        <dbReference type="ARBA" id="ARBA00022842"/>
    </source>
</evidence>